<comment type="caution">
    <text evidence="1">The sequence shown here is derived from an EMBL/GenBank/DDBJ whole genome shotgun (WGS) entry which is preliminary data.</text>
</comment>
<organism evidence="1 2">
    <name type="scientific">Pedobacter cryoconitis</name>
    <dbReference type="NCBI Taxonomy" id="188932"/>
    <lineage>
        <taxon>Bacteria</taxon>
        <taxon>Pseudomonadati</taxon>
        <taxon>Bacteroidota</taxon>
        <taxon>Sphingobacteriia</taxon>
        <taxon>Sphingobacteriales</taxon>
        <taxon>Sphingobacteriaceae</taxon>
        <taxon>Pedobacter</taxon>
    </lineage>
</organism>
<proteinExistence type="predicted"/>
<dbReference type="EMBL" id="JACHCC010000005">
    <property type="protein sequence ID" value="MBB6500215.1"/>
    <property type="molecule type" value="Genomic_DNA"/>
</dbReference>
<dbReference type="PROSITE" id="PS51257">
    <property type="entry name" value="PROKAR_LIPOPROTEIN"/>
    <property type="match status" value="1"/>
</dbReference>
<sequence>MKHLTTISLSILFFAACNPSAPKKQNTSFTYFKLKDYMDLEAKRLKVLNPEIDKTVMVNQSAERKKLRIADWQKELSSFADADINKSAWQGLFKQRKGKDTESYLSDNEKVPVKSMTISYRNGKVHGIELLIRTENSLYTSNDTLSYFPDSLYQLKKTQHIKLLNEKSYQITGRFK</sequence>
<name>A0A7X0J343_9SPHI</name>
<reference evidence="1 2" key="1">
    <citation type="submission" date="2020-08" db="EMBL/GenBank/DDBJ databases">
        <title>Genomic Encyclopedia of Type Strains, Phase IV (KMG-V): Genome sequencing to study the core and pangenomes of soil and plant-associated prokaryotes.</title>
        <authorList>
            <person name="Whitman W."/>
        </authorList>
    </citation>
    <scope>NUCLEOTIDE SEQUENCE [LARGE SCALE GENOMIC DNA]</scope>
    <source>
        <strain evidence="1 2">M2T3</strain>
    </source>
</reference>
<evidence type="ECO:0000313" key="1">
    <source>
        <dbReference type="EMBL" id="MBB6500215.1"/>
    </source>
</evidence>
<evidence type="ECO:0000313" key="2">
    <source>
        <dbReference type="Proteomes" id="UP000521017"/>
    </source>
</evidence>
<dbReference type="AlphaFoldDB" id="A0A7X0J343"/>
<dbReference type="RefSeq" id="WP_184624922.1">
    <property type="nucleotide sequence ID" value="NZ_JACHCC010000005.1"/>
</dbReference>
<accession>A0A7X0J343</accession>
<dbReference type="Proteomes" id="UP000521017">
    <property type="component" value="Unassembled WGS sequence"/>
</dbReference>
<protein>
    <submittedName>
        <fullName evidence="1">Uncharacterized protein</fullName>
    </submittedName>
</protein>
<gene>
    <name evidence="1" type="ORF">HDF25_002359</name>
</gene>